<reference evidence="2" key="2">
    <citation type="journal article" date="2014" name="ISME J.">
        <title>Microbial stratification in low pH oxic and suboxic macroscopic growths along an acid mine drainage.</title>
        <authorList>
            <person name="Mendez-Garcia C."/>
            <person name="Mesa V."/>
            <person name="Sprenger R.R."/>
            <person name="Richter M."/>
            <person name="Diez M.S."/>
            <person name="Solano J."/>
            <person name="Bargiela R."/>
            <person name="Golyshina O.V."/>
            <person name="Manteca A."/>
            <person name="Ramos J.L."/>
            <person name="Gallego J.R."/>
            <person name="Llorente I."/>
            <person name="Martins Dos Santos V.A."/>
            <person name="Jensen O.N."/>
            <person name="Pelaez A.I."/>
            <person name="Sanchez J."/>
            <person name="Ferrer M."/>
        </authorList>
    </citation>
    <scope>NUCLEOTIDE SEQUENCE</scope>
</reference>
<protein>
    <submittedName>
        <fullName evidence="2">Short-chain dehydrogenase/reductase SDR</fullName>
    </submittedName>
</protein>
<comment type="similarity">
    <text evidence="1">Belongs to the short-chain dehydrogenases/reductases (SDR) family.</text>
</comment>
<reference evidence="2" key="1">
    <citation type="submission" date="2013-08" db="EMBL/GenBank/DDBJ databases">
        <authorList>
            <person name="Mendez C."/>
            <person name="Richter M."/>
            <person name="Ferrer M."/>
            <person name="Sanchez J."/>
        </authorList>
    </citation>
    <scope>NUCLEOTIDE SEQUENCE</scope>
</reference>
<dbReference type="InterPro" id="IPR050259">
    <property type="entry name" value="SDR"/>
</dbReference>
<organism evidence="2">
    <name type="scientific">mine drainage metagenome</name>
    <dbReference type="NCBI Taxonomy" id="410659"/>
    <lineage>
        <taxon>unclassified sequences</taxon>
        <taxon>metagenomes</taxon>
        <taxon>ecological metagenomes</taxon>
    </lineage>
</organism>
<evidence type="ECO:0000256" key="1">
    <source>
        <dbReference type="ARBA" id="ARBA00006484"/>
    </source>
</evidence>
<dbReference type="InterPro" id="IPR002347">
    <property type="entry name" value="SDR_fam"/>
</dbReference>
<dbReference type="EMBL" id="AUZZ01005749">
    <property type="protein sequence ID" value="EQD48391.1"/>
    <property type="molecule type" value="Genomic_DNA"/>
</dbReference>
<dbReference type="Gene3D" id="3.40.50.720">
    <property type="entry name" value="NAD(P)-binding Rossmann-like Domain"/>
    <property type="match status" value="1"/>
</dbReference>
<dbReference type="Pfam" id="PF13561">
    <property type="entry name" value="adh_short_C2"/>
    <property type="match status" value="1"/>
</dbReference>
<dbReference type="PRINTS" id="PR00081">
    <property type="entry name" value="GDHRDH"/>
</dbReference>
<feature type="non-terminal residue" evidence="2">
    <location>
        <position position="1"/>
    </location>
</feature>
<evidence type="ECO:0000313" key="2">
    <source>
        <dbReference type="EMBL" id="EQD48391.1"/>
    </source>
</evidence>
<dbReference type="InterPro" id="IPR036291">
    <property type="entry name" value="NAD(P)-bd_dom_sf"/>
</dbReference>
<accession>T0ZJ75</accession>
<sequence>GLTRSLAREVGPLGITVNAVAPGFVDTTLTEALGEAARERIVRRSALRRMAEPADIAQAVDCLLSDAARNITGVTLTVDAGNTA</sequence>
<dbReference type="AlphaFoldDB" id="T0ZJ75"/>
<name>T0ZJ75_9ZZZZ</name>
<comment type="caution">
    <text evidence="2">The sequence shown here is derived from an EMBL/GenBank/DDBJ whole genome shotgun (WGS) entry which is preliminary data.</text>
</comment>
<proteinExistence type="inferred from homology"/>
<dbReference type="PANTHER" id="PTHR42879">
    <property type="entry name" value="3-OXOACYL-(ACYL-CARRIER-PROTEIN) REDUCTASE"/>
    <property type="match status" value="1"/>
</dbReference>
<gene>
    <name evidence="2" type="ORF">B2A_07989</name>
</gene>
<dbReference type="SUPFAM" id="SSF51735">
    <property type="entry name" value="NAD(P)-binding Rossmann-fold domains"/>
    <property type="match status" value="1"/>
</dbReference>
<dbReference type="PANTHER" id="PTHR42879:SF2">
    <property type="entry name" value="3-OXOACYL-[ACYL-CARRIER-PROTEIN] REDUCTASE FABG"/>
    <property type="match status" value="1"/>
</dbReference>